<accession>A0A9X9M4F9</accession>
<organism evidence="1 2">
    <name type="scientific">Gulo gulo</name>
    <name type="common">Wolverine</name>
    <name type="synonym">Gluton</name>
    <dbReference type="NCBI Taxonomy" id="48420"/>
    <lineage>
        <taxon>Eukaryota</taxon>
        <taxon>Metazoa</taxon>
        <taxon>Chordata</taxon>
        <taxon>Craniata</taxon>
        <taxon>Vertebrata</taxon>
        <taxon>Euteleostomi</taxon>
        <taxon>Mammalia</taxon>
        <taxon>Eutheria</taxon>
        <taxon>Laurasiatheria</taxon>
        <taxon>Carnivora</taxon>
        <taxon>Caniformia</taxon>
        <taxon>Musteloidea</taxon>
        <taxon>Mustelidae</taxon>
        <taxon>Guloninae</taxon>
        <taxon>Gulo</taxon>
    </lineage>
</organism>
<gene>
    <name evidence="1" type="ORF">BN2614_LOCUS1</name>
</gene>
<dbReference type="Proteomes" id="UP000269945">
    <property type="component" value="Unassembled WGS sequence"/>
</dbReference>
<evidence type="ECO:0000313" key="2">
    <source>
        <dbReference type="Proteomes" id="UP000269945"/>
    </source>
</evidence>
<dbReference type="EMBL" id="CYRY02042654">
    <property type="protein sequence ID" value="VCX36437.1"/>
    <property type="molecule type" value="Genomic_DNA"/>
</dbReference>
<dbReference type="AlphaFoldDB" id="A0A9X9M4F9"/>
<evidence type="ECO:0000313" key="1">
    <source>
        <dbReference type="EMBL" id="VCX36437.1"/>
    </source>
</evidence>
<protein>
    <submittedName>
        <fullName evidence="1">Uncharacterized protein</fullName>
    </submittedName>
</protein>
<comment type="caution">
    <text evidence="1">The sequence shown here is derived from an EMBL/GenBank/DDBJ whole genome shotgun (WGS) entry which is preliminary data.</text>
</comment>
<sequence length="43" mass="5208">MKHIWCINQTDSGTRRLGWWNDEKFHSFNWFSSLGMNSSLIFE</sequence>
<keyword evidence="2" id="KW-1185">Reference proteome</keyword>
<name>A0A9X9M4F9_GULGU</name>
<proteinExistence type="predicted"/>
<reference evidence="1 2" key="1">
    <citation type="submission" date="2018-10" db="EMBL/GenBank/DDBJ databases">
        <authorList>
            <person name="Ekblom R."/>
            <person name="Jareborg N."/>
        </authorList>
    </citation>
    <scope>NUCLEOTIDE SEQUENCE [LARGE SCALE GENOMIC DNA]</scope>
    <source>
        <tissue evidence="1">Muscle</tissue>
    </source>
</reference>